<keyword evidence="4" id="KW-1185">Reference proteome</keyword>
<keyword evidence="3" id="KW-0547">Nucleotide-binding</keyword>
<reference evidence="3 4" key="1">
    <citation type="submission" date="2022-10" db="EMBL/GenBank/DDBJ databases">
        <title>Host association and intracellularity evolved multiple times independently in the Rickettsiales.</title>
        <authorList>
            <person name="Castelli M."/>
            <person name="Nardi T."/>
            <person name="Gammuto L."/>
            <person name="Bellinzona G."/>
            <person name="Sabaneyeva E."/>
            <person name="Potekhin A."/>
            <person name="Serra V."/>
            <person name="Petroni G."/>
            <person name="Sassera D."/>
        </authorList>
    </citation>
    <scope>NUCLEOTIDE SEQUENCE [LARGE SCALE GENOMIC DNA]</scope>
    <source>
        <strain evidence="3 4">Kr 154-4</strain>
    </source>
</reference>
<keyword evidence="3" id="KW-0347">Helicase</keyword>
<sequence>MNLYRVAPYHSFLNIIADFIIAKLSNNVDQLKVVLPSGSACLNLQKILIEKQKISILPNIIPLDNLIAEGAEVFTIPTKNISVSTYLEEKIILAEIIFDYKELQLNISPSLNFSSKLAQLFYELIISDISIERIKNLPTVEQAEHWQTIYKFLEYAYEQWQQKITNLQKLDKAHYQISNIKVEIERLRNDKAVIIVAGIFGHNNLIWNFLKQIAELPTGYIILPPITNFNDQKISSCTQPREDVLYCLQKLLTVLNKNLSDFQHLGNIAAVSTLDKLIMPTIDLAHKPTFADNEVVCERGLIASISNKADINNIEYFEYESIFDEAEAISLMCLKHADNKKIAIIVNNEKTKELYCNRLRSAALIFDDLFGSSLSKTQEVHLIFSLSELVCNIFDLKKLLIFLKNPLIYSPSVVQFEQLLGSKNRFISNWQQLKELVTATKNQELIEWYENLQHLLGSDLYIQNYKFSNILQSIIIIAEKLYPQLWSKLDIHEFFSELINLNWHFVLPSLIDFPEILRSLIIEARSFAENNNSNLIICRPEDAALLKFDLVILTNFSEGEWPTSPTNNPWFSRQMQEELKLYSQQIRWGLSLYNFYLLLHNSHVVITRFKKQEGKSELLPSSYIKRLQILLDFFQNSTSVNDIVNRVTPTQVVERKPSSNVDDLSNVFTAATSDFFPDRLSATDIEILIRSPYSFYAKKILRLRKQESLANGPNLAEFGSFIHKIIEQYTKAYNNSLRAQDALSYILDISSNILANNILPMATKLVWRNKFAAFAEEFIEFDLNRRSDAKEIYAEIAGETFIETSNQKIKITTIADRIEVDTQGQLTIIDYKTGVVPTRKDILSGLSPQLIVESLIALDSGFNIANVKISNAPRIIYVKIASSKPYIKTTEIQLTSIELKEHCTGLQRLLNKYSSCKEFSSQLDLLKYNDYKNLTRNTKMVDINKTLR</sequence>
<evidence type="ECO:0000256" key="1">
    <source>
        <dbReference type="SAM" id="Coils"/>
    </source>
</evidence>
<keyword evidence="3" id="KW-0378">Hydrolase</keyword>
<dbReference type="Gene3D" id="3.90.320.10">
    <property type="match status" value="1"/>
</dbReference>
<dbReference type="RefSeq" id="WP_323737682.1">
    <property type="nucleotide sequence ID" value="NZ_CP112932.1"/>
</dbReference>
<dbReference type="InterPro" id="IPR027417">
    <property type="entry name" value="P-loop_NTPase"/>
</dbReference>
<evidence type="ECO:0000259" key="2">
    <source>
        <dbReference type="Pfam" id="PF12705"/>
    </source>
</evidence>
<gene>
    <name evidence="3" type="ORF">Trichorick_00742</name>
</gene>
<organism evidence="3 4">
    <name type="scientific">Candidatus Trichorickettsia mobilis</name>
    <dbReference type="NCBI Taxonomy" id="1346319"/>
    <lineage>
        <taxon>Bacteria</taxon>
        <taxon>Pseudomonadati</taxon>
        <taxon>Pseudomonadota</taxon>
        <taxon>Alphaproteobacteria</taxon>
        <taxon>Rickettsiales</taxon>
        <taxon>Rickettsiaceae</taxon>
        <taxon>Rickettsieae</taxon>
        <taxon>Candidatus Trichorickettsia</taxon>
    </lineage>
</organism>
<feature type="coiled-coil region" evidence="1">
    <location>
        <begin position="150"/>
        <end position="190"/>
    </location>
</feature>
<proteinExistence type="predicted"/>
<evidence type="ECO:0000313" key="3">
    <source>
        <dbReference type="EMBL" id="WPY00852.1"/>
    </source>
</evidence>
<name>A0ABZ0UUT4_9RICK</name>
<dbReference type="EMBL" id="CP112932">
    <property type="protein sequence ID" value="WPY00852.1"/>
    <property type="molecule type" value="Genomic_DNA"/>
</dbReference>
<feature type="domain" description="PD-(D/E)XK endonuclease-like" evidence="2">
    <location>
        <begin position="679"/>
        <end position="880"/>
    </location>
</feature>
<protein>
    <submittedName>
        <fullName evidence="3">AddB family double-strand break repair helicase subunit B</fullName>
    </submittedName>
</protein>
<dbReference type="Pfam" id="PF12705">
    <property type="entry name" value="PDDEXK_1"/>
    <property type="match status" value="1"/>
</dbReference>
<dbReference type="Proteomes" id="UP001326613">
    <property type="component" value="Chromosome"/>
</dbReference>
<dbReference type="SUPFAM" id="SSF52540">
    <property type="entry name" value="P-loop containing nucleoside triphosphate hydrolases"/>
    <property type="match status" value="1"/>
</dbReference>
<keyword evidence="1" id="KW-0175">Coiled coil</keyword>
<dbReference type="InterPro" id="IPR038726">
    <property type="entry name" value="PDDEXK_AddAB-type"/>
</dbReference>
<accession>A0ABZ0UUT4</accession>
<dbReference type="GO" id="GO:0004386">
    <property type="term" value="F:helicase activity"/>
    <property type="evidence" value="ECO:0007669"/>
    <property type="project" value="UniProtKB-KW"/>
</dbReference>
<dbReference type="InterPro" id="IPR011604">
    <property type="entry name" value="PDDEXK-like_dom_sf"/>
</dbReference>
<evidence type="ECO:0000313" key="4">
    <source>
        <dbReference type="Proteomes" id="UP001326613"/>
    </source>
</evidence>
<keyword evidence="3" id="KW-0067">ATP-binding</keyword>